<protein>
    <submittedName>
        <fullName evidence="1">Uncharacterized protein</fullName>
    </submittedName>
</protein>
<sequence length="158" mass="18502">MKTKTVIQEYEVRWSLHGEPPQGLPRVLASELIEAPATAGARPGELRRLYQRTLRELPRGYSLCWNRHKPPPKRWSQEARAKARRAALQRRAQARYPLFADQIIERELTDRPDYYAGVKDTAFQEEADRQTERLYQALREGRLGLHVFRPWWPAEVAA</sequence>
<dbReference type="RefSeq" id="WP_155449752.1">
    <property type="nucleotide sequence ID" value="NZ_WNKT01000014.1"/>
</dbReference>
<dbReference type="EMBL" id="WNKT01000014">
    <property type="protein sequence ID" value="MTW21173.1"/>
    <property type="molecule type" value="Genomic_DNA"/>
</dbReference>
<keyword evidence="2" id="KW-1185">Reference proteome</keyword>
<comment type="caution">
    <text evidence="1">The sequence shown here is derived from an EMBL/GenBank/DDBJ whole genome shotgun (WGS) entry which is preliminary data.</text>
</comment>
<dbReference type="Proteomes" id="UP000434044">
    <property type="component" value="Unassembled WGS sequence"/>
</dbReference>
<reference evidence="1 2" key="1">
    <citation type="submission" date="2019-11" db="EMBL/GenBank/DDBJ databases">
        <title>Whole-genome sequence of the anaerobic purple sulfur bacterium Allochromatium palmeri DSM 15591.</title>
        <authorList>
            <person name="Kyndt J.A."/>
            <person name="Meyer T.E."/>
        </authorList>
    </citation>
    <scope>NUCLEOTIDE SEQUENCE [LARGE SCALE GENOMIC DNA]</scope>
    <source>
        <strain evidence="1 2">DSM 15591</strain>
    </source>
</reference>
<dbReference type="AlphaFoldDB" id="A0A6N8EA61"/>
<accession>A0A6N8EA61</accession>
<gene>
    <name evidence="1" type="ORF">GJ668_08685</name>
</gene>
<evidence type="ECO:0000313" key="1">
    <source>
        <dbReference type="EMBL" id="MTW21173.1"/>
    </source>
</evidence>
<name>A0A6N8EA61_9GAMM</name>
<organism evidence="1 2">
    <name type="scientific">Allochromatium palmeri</name>
    <dbReference type="NCBI Taxonomy" id="231048"/>
    <lineage>
        <taxon>Bacteria</taxon>
        <taxon>Pseudomonadati</taxon>
        <taxon>Pseudomonadota</taxon>
        <taxon>Gammaproteobacteria</taxon>
        <taxon>Chromatiales</taxon>
        <taxon>Chromatiaceae</taxon>
        <taxon>Allochromatium</taxon>
    </lineage>
</organism>
<dbReference type="OrthoDB" id="8481377at2"/>
<proteinExistence type="predicted"/>
<evidence type="ECO:0000313" key="2">
    <source>
        <dbReference type="Proteomes" id="UP000434044"/>
    </source>
</evidence>